<feature type="region of interest" description="Disordered" evidence="1">
    <location>
        <begin position="51"/>
        <end position="72"/>
    </location>
</feature>
<evidence type="ECO:0000313" key="2">
    <source>
        <dbReference type="EMBL" id="KAK3589127.1"/>
    </source>
</evidence>
<feature type="compositionally biased region" description="Polar residues" evidence="1">
    <location>
        <begin position="278"/>
        <end position="287"/>
    </location>
</feature>
<protein>
    <submittedName>
        <fullName evidence="2">Uncharacterized protein</fullName>
    </submittedName>
</protein>
<feature type="compositionally biased region" description="Low complexity" evidence="1">
    <location>
        <begin position="288"/>
        <end position="304"/>
    </location>
</feature>
<reference evidence="2" key="1">
    <citation type="journal article" date="2021" name="Genome Biol. Evol.">
        <title>A High-Quality Reference Genome for a Parasitic Bivalve with Doubly Uniparental Inheritance (Bivalvia: Unionida).</title>
        <authorList>
            <person name="Smith C.H."/>
        </authorList>
    </citation>
    <scope>NUCLEOTIDE SEQUENCE</scope>
    <source>
        <strain evidence="2">CHS0354</strain>
    </source>
</reference>
<organism evidence="2 3">
    <name type="scientific">Potamilus streckersoni</name>
    <dbReference type="NCBI Taxonomy" id="2493646"/>
    <lineage>
        <taxon>Eukaryota</taxon>
        <taxon>Metazoa</taxon>
        <taxon>Spiralia</taxon>
        <taxon>Lophotrochozoa</taxon>
        <taxon>Mollusca</taxon>
        <taxon>Bivalvia</taxon>
        <taxon>Autobranchia</taxon>
        <taxon>Heteroconchia</taxon>
        <taxon>Palaeoheterodonta</taxon>
        <taxon>Unionida</taxon>
        <taxon>Unionoidea</taxon>
        <taxon>Unionidae</taxon>
        <taxon>Ambleminae</taxon>
        <taxon>Lampsilini</taxon>
        <taxon>Potamilus</taxon>
    </lineage>
</organism>
<name>A0AAE0VU06_9BIVA</name>
<dbReference type="AlphaFoldDB" id="A0AAE0VU06"/>
<evidence type="ECO:0000256" key="1">
    <source>
        <dbReference type="SAM" id="MobiDB-lite"/>
    </source>
</evidence>
<reference evidence="2" key="3">
    <citation type="submission" date="2023-05" db="EMBL/GenBank/DDBJ databases">
        <authorList>
            <person name="Smith C.H."/>
        </authorList>
    </citation>
    <scope>NUCLEOTIDE SEQUENCE</scope>
    <source>
        <strain evidence="2">CHS0354</strain>
        <tissue evidence="2">Mantle</tissue>
    </source>
</reference>
<keyword evidence="3" id="KW-1185">Reference proteome</keyword>
<sequence length="304" mass="33610">MRKVEDLMKAVELIDKAYTVPIENNTYKEERLTKASQRKVLANFGAKFHPKFPSQRRDTDRNCEQGTWPAKTGGMYNDTPGIDVLVPCPISGYVMRTCTPDEVLIIPTGEQFKGYEVLIQNINPNSDIPFDQGQRMNAGEVLGSGRGKGICDDSYIHVAIRKREGSEKSCSYIDPSPFVDNPKPFPKWEQECKEFTFKHIGQIIEAGLSGNGFKDLFGKLIKRAVAWAAAEIIDKISIAVPQSPFVQMARTLSLGFLSKYNKMIAKVFLKNNKDQSPGTGINTACGEQSTTQSSQTISASTPSG</sequence>
<dbReference type="EMBL" id="JAEAOA010001049">
    <property type="protein sequence ID" value="KAK3589127.1"/>
    <property type="molecule type" value="Genomic_DNA"/>
</dbReference>
<feature type="region of interest" description="Disordered" evidence="1">
    <location>
        <begin position="278"/>
        <end position="304"/>
    </location>
</feature>
<evidence type="ECO:0000313" key="3">
    <source>
        <dbReference type="Proteomes" id="UP001195483"/>
    </source>
</evidence>
<dbReference type="Proteomes" id="UP001195483">
    <property type="component" value="Unassembled WGS sequence"/>
</dbReference>
<proteinExistence type="predicted"/>
<reference evidence="2" key="2">
    <citation type="journal article" date="2021" name="Genome Biol. Evol.">
        <title>Developing a high-quality reference genome for a parasitic bivalve with doubly uniparental inheritance (Bivalvia: Unionida).</title>
        <authorList>
            <person name="Smith C.H."/>
        </authorList>
    </citation>
    <scope>NUCLEOTIDE SEQUENCE</scope>
    <source>
        <strain evidence="2">CHS0354</strain>
        <tissue evidence="2">Mantle</tissue>
    </source>
</reference>
<accession>A0AAE0VU06</accession>
<gene>
    <name evidence="2" type="ORF">CHS0354_017093</name>
</gene>
<comment type="caution">
    <text evidence="2">The sequence shown here is derived from an EMBL/GenBank/DDBJ whole genome shotgun (WGS) entry which is preliminary data.</text>
</comment>